<dbReference type="GO" id="GO:0140825">
    <property type="term" value="F:lactoperoxidase activity"/>
    <property type="evidence" value="ECO:0007669"/>
    <property type="project" value="UniProtKB-EC"/>
</dbReference>
<evidence type="ECO:0000313" key="19">
    <source>
        <dbReference type="Proteomes" id="UP001386955"/>
    </source>
</evidence>
<evidence type="ECO:0000256" key="12">
    <source>
        <dbReference type="PIRSR" id="PIRSR600823-2"/>
    </source>
</evidence>
<evidence type="ECO:0000256" key="11">
    <source>
        <dbReference type="PIRSR" id="PIRSR600823-1"/>
    </source>
</evidence>
<keyword evidence="19" id="KW-1185">Reference proteome</keyword>
<comment type="similarity">
    <text evidence="16">Belongs to the peroxidase family. Classical plant (class III) peroxidase subfamily.</text>
</comment>
<keyword evidence="6 16" id="KW-0349">Heme</keyword>
<feature type="binding site" evidence="13">
    <location>
        <position position="125"/>
    </location>
    <ligand>
        <name>Ca(2+)</name>
        <dbReference type="ChEBI" id="CHEBI:29108"/>
        <label>1</label>
    </ligand>
</feature>
<feature type="binding site" evidence="13">
    <location>
        <position position="123"/>
    </location>
    <ligand>
        <name>Ca(2+)</name>
        <dbReference type="ChEBI" id="CHEBI:29108"/>
        <label>1</label>
    </ligand>
</feature>
<dbReference type="InterPro" id="IPR000823">
    <property type="entry name" value="Peroxidase_pln"/>
</dbReference>
<evidence type="ECO:0000256" key="8">
    <source>
        <dbReference type="ARBA" id="ARBA00023002"/>
    </source>
</evidence>
<keyword evidence="10 15" id="KW-1015">Disulfide bond</keyword>
<dbReference type="GO" id="GO:0005576">
    <property type="term" value="C:extracellular region"/>
    <property type="evidence" value="ECO:0007669"/>
    <property type="project" value="UniProtKB-SubCell"/>
</dbReference>
<keyword evidence="8 16" id="KW-0560">Oxidoreductase</keyword>
<sequence>MKYQDMKMSRIFLTTLSLWLLLLAIPSEAKEGPVTMPLNFHSLFPFLGRVNEQNTGQDVEENTPQEQTPQQSFNTPHKLKVGFYARSCPNAEKIVADTFAQIVKTNPGAIGNILRLVFHDCFVKGCDASILLDYAQNNNDAVEKSSMFNGFLLKGADMIDDIKAKLEEECPGIVSCADIISFVTNEAMSLAGLPPRKRLGGRRDGMVSLASTVEANNLPLPDWTMDQMIELFTRKGFSVEEMVIMIGAHSVGVAHCDGFYERVNNFRKTGKPDPTLTVEVIEEIKRSCPDFGTNMYRNPPVNFDPTPTVLDNLFFKEMVERRKTLLITDSHLLEDPRTFPFVQKMAADPNMFPSKFPDVMLKLSTLDVLTGYDGEVRKICRATN</sequence>
<evidence type="ECO:0000256" key="4">
    <source>
        <dbReference type="ARBA" id="ARBA00012313"/>
    </source>
</evidence>
<feature type="disulfide bond" evidence="15">
    <location>
        <begin position="88"/>
        <end position="170"/>
    </location>
</feature>
<feature type="binding site" evidence="13">
    <location>
        <position position="311"/>
    </location>
    <ligand>
        <name>Ca(2+)</name>
        <dbReference type="ChEBI" id="CHEBI:29108"/>
        <label>2</label>
    </ligand>
</feature>
<dbReference type="InterPro" id="IPR033905">
    <property type="entry name" value="Secretory_peroxidase"/>
</dbReference>
<evidence type="ECO:0000256" key="7">
    <source>
        <dbReference type="ARBA" id="ARBA00022723"/>
    </source>
</evidence>
<dbReference type="FunFam" id="1.10.420.10:FF:000001">
    <property type="entry name" value="Peroxidase"/>
    <property type="match status" value="1"/>
</dbReference>
<feature type="active site" description="Proton acceptor" evidence="11">
    <location>
        <position position="119"/>
    </location>
</feature>
<organism evidence="18 19">
    <name type="scientific">Psophocarpus tetragonolobus</name>
    <name type="common">Winged bean</name>
    <name type="synonym">Dolichos tetragonolobus</name>
    <dbReference type="NCBI Taxonomy" id="3891"/>
    <lineage>
        <taxon>Eukaryota</taxon>
        <taxon>Viridiplantae</taxon>
        <taxon>Streptophyta</taxon>
        <taxon>Embryophyta</taxon>
        <taxon>Tracheophyta</taxon>
        <taxon>Spermatophyta</taxon>
        <taxon>Magnoliopsida</taxon>
        <taxon>eudicotyledons</taxon>
        <taxon>Gunneridae</taxon>
        <taxon>Pentapetalae</taxon>
        <taxon>rosids</taxon>
        <taxon>fabids</taxon>
        <taxon>Fabales</taxon>
        <taxon>Fabaceae</taxon>
        <taxon>Papilionoideae</taxon>
        <taxon>50 kb inversion clade</taxon>
        <taxon>NPAAA clade</taxon>
        <taxon>indigoferoid/millettioid clade</taxon>
        <taxon>Phaseoleae</taxon>
        <taxon>Psophocarpus</taxon>
    </lineage>
</organism>
<dbReference type="FunFam" id="1.10.520.10:FF:000023">
    <property type="entry name" value="Peroxidase"/>
    <property type="match status" value="1"/>
</dbReference>
<dbReference type="GO" id="GO:0042744">
    <property type="term" value="P:hydrogen peroxide catabolic process"/>
    <property type="evidence" value="ECO:0007669"/>
    <property type="project" value="UniProtKB-KW"/>
</dbReference>
<feature type="binding site" evidence="12">
    <location>
        <position position="219"/>
    </location>
    <ligand>
        <name>substrate</name>
    </ligand>
</feature>
<evidence type="ECO:0000256" key="9">
    <source>
        <dbReference type="ARBA" id="ARBA00023004"/>
    </source>
</evidence>
<dbReference type="InterPro" id="IPR002016">
    <property type="entry name" value="Haem_peroxidase"/>
</dbReference>
<proteinExistence type="inferred from homology"/>
<comment type="subcellular location">
    <subcellularLocation>
        <location evidence="16">Secreted</location>
    </subcellularLocation>
</comment>
<keyword evidence="5 16" id="KW-0575">Peroxidase</keyword>
<evidence type="ECO:0000259" key="17">
    <source>
        <dbReference type="PROSITE" id="PS50873"/>
    </source>
</evidence>
<dbReference type="PROSITE" id="PS50873">
    <property type="entry name" value="PEROXIDASE_4"/>
    <property type="match status" value="1"/>
</dbReference>
<dbReference type="GO" id="GO:0006979">
    <property type="term" value="P:response to oxidative stress"/>
    <property type="evidence" value="ECO:0007669"/>
    <property type="project" value="UniProtKB-UniRule"/>
</dbReference>
<evidence type="ECO:0000256" key="16">
    <source>
        <dbReference type="RuleBase" id="RU362060"/>
    </source>
</evidence>
<dbReference type="InterPro" id="IPR019793">
    <property type="entry name" value="Peroxidases_heam-ligand_BS"/>
</dbReference>
<feature type="binding site" evidence="13">
    <location>
        <position position="304"/>
    </location>
    <ligand>
        <name>Ca(2+)</name>
        <dbReference type="ChEBI" id="CHEBI:29108"/>
        <label>2</label>
    </ligand>
</feature>
<dbReference type="PANTHER" id="PTHR31517">
    <property type="match status" value="1"/>
</dbReference>
<comment type="function">
    <text evidence="2">Removal of H(2)O(2), oxidation of toxic reductants, biosynthesis and degradation of lignin, suberization, auxin catabolism, response to environmental stresses such as wounding, pathogen attack and oxidative stress. These functions might be dependent on each isozyme/isoform in each plant tissue.</text>
</comment>
<feature type="disulfide bond" evidence="15">
    <location>
        <begin position="176"/>
        <end position="380"/>
    </location>
</feature>
<dbReference type="GO" id="GO:0046872">
    <property type="term" value="F:metal ion binding"/>
    <property type="evidence" value="ECO:0007669"/>
    <property type="project" value="UniProtKB-UniRule"/>
</dbReference>
<evidence type="ECO:0000256" key="2">
    <source>
        <dbReference type="ARBA" id="ARBA00002322"/>
    </source>
</evidence>
<keyword evidence="16" id="KW-0732">Signal</keyword>
<comment type="caution">
    <text evidence="18">The sequence shown here is derived from an EMBL/GenBank/DDBJ whole genome shotgun (WGS) entry which is preliminary data.</text>
</comment>
<name>A0AAN9XTA3_PSOTE</name>
<keyword evidence="7 13" id="KW-0479">Metal-binding</keyword>
<feature type="signal peptide" evidence="16">
    <location>
        <begin position="1"/>
        <end position="29"/>
    </location>
</feature>
<dbReference type="Proteomes" id="UP001386955">
    <property type="component" value="Unassembled WGS sequence"/>
</dbReference>
<feature type="binding site" evidence="13">
    <location>
        <position position="120"/>
    </location>
    <ligand>
        <name>Ca(2+)</name>
        <dbReference type="ChEBI" id="CHEBI:29108"/>
        <label>1</label>
    </ligand>
</feature>
<dbReference type="Gene3D" id="1.10.520.10">
    <property type="match status" value="1"/>
</dbReference>
<evidence type="ECO:0000256" key="6">
    <source>
        <dbReference type="ARBA" id="ARBA00022617"/>
    </source>
</evidence>
<feature type="disulfide bond" evidence="15">
    <location>
        <begin position="256"/>
        <end position="288"/>
    </location>
</feature>
<evidence type="ECO:0000256" key="5">
    <source>
        <dbReference type="ARBA" id="ARBA00022559"/>
    </source>
</evidence>
<evidence type="ECO:0000256" key="13">
    <source>
        <dbReference type="PIRSR" id="PIRSR600823-3"/>
    </source>
</evidence>
<feature type="binding site" evidence="13">
    <location>
        <position position="143"/>
    </location>
    <ligand>
        <name>Ca(2+)</name>
        <dbReference type="ChEBI" id="CHEBI:29108"/>
        <label>1</label>
    </ligand>
</feature>
<dbReference type="SUPFAM" id="SSF48113">
    <property type="entry name" value="Heme-dependent peroxidases"/>
    <property type="match status" value="1"/>
</dbReference>
<gene>
    <name evidence="18" type="ORF">VNO78_08960</name>
</gene>
<feature type="binding site" evidence="13">
    <location>
        <position position="306"/>
    </location>
    <ligand>
        <name>Ca(2+)</name>
        <dbReference type="ChEBI" id="CHEBI:29108"/>
        <label>2</label>
    </ligand>
</feature>
<dbReference type="PANTHER" id="PTHR31517:SF48">
    <property type="entry name" value="PEROXIDASE 16-RELATED"/>
    <property type="match status" value="1"/>
</dbReference>
<keyword evidence="13 16" id="KW-0106">Calcium</keyword>
<dbReference type="Gene3D" id="1.10.420.10">
    <property type="entry name" value="Peroxidase, domain 2"/>
    <property type="match status" value="1"/>
</dbReference>
<keyword evidence="16" id="KW-0964">Secreted</keyword>
<dbReference type="AlphaFoldDB" id="A0AAN9XTA3"/>
<evidence type="ECO:0000256" key="14">
    <source>
        <dbReference type="PIRSR" id="PIRSR600823-4"/>
    </source>
</evidence>
<reference evidence="18 19" key="1">
    <citation type="submission" date="2024-01" db="EMBL/GenBank/DDBJ databases">
        <title>The genomes of 5 underutilized Papilionoideae crops provide insights into root nodulation and disease resistanc.</title>
        <authorList>
            <person name="Jiang F."/>
        </authorList>
    </citation>
    <scope>NUCLEOTIDE SEQUENCE [LARGE SCALE GENOMIC DNA]</scope>
    <source>
        <strain evidence="18">DUOXIRENSHENG_FW03</strain>
        <tissue evidence="18">Leaves</tissue>
    </source>
</reference>
<evidence type="ECO:0000256" key="1">
    <source>
        <dbReference type="ARBA" id="ARBA00000189"/>
    </source>
</evidence>
<feature type="binding site" description="axial binding residue" evidence="13">
    <location>
        <position position="249"/>
    </location>
    <ligand>
        <name>heme b</name>
        <dbReference type="ChEBI" id="CHEBI:60344"/>
    </ligand>
    <ligandPart>
        <name>Fe</name>
        <dbReference type="ChEBI" id="CHEBI:18248"/>
    </ligandPart>
</feature>
<comment type="cofactor">
    <cofactor evidence="13 16">
        <name>Ca(2+)</name>
        <dbReference type="ChEBI" id="CHEBI:29108"/>
    </cofactor>
    <text evidence="13 16">Binds 2 calcium ions per subunit.</text>
</comment>
<feature type="site" description="Transition state stabilizer" evidence="14">
    <location>
        <position position="115"/>
    </location>
</feature>
<feature type="binding site" evidence="13">
    <location>
        <position position="127"/>
    </location>
    <ligand>
        <name>Ca(2+)</name>
        <dbReference type="ChEBI" id="CHEBI:29108"/>
        <label>1</label>
    </ligand>
</feature>
<comment type="catalytic activity">
    <reaction evidence="1 16">
        <text>2 a phenolic donor + H2O2 = 2 a phenolic radical donor + 2 H2O</text>
        <dbReference type="Rhea" id="RHEA:56136"/>
        <dbReference type="ChEBI" id="CHEBI:15377"/>
        <dbReference type="ChEBI" id="CHEBI:16240"/>
        <dbReference type="ChEBI" id="CHEBI:139520"/>
        <dbReference type="ChEBI" id="CHEBI:139521"/>
        <dbReference type="EC" id="1.11.1.7"/>
    </reaction>
</comment>
<accession>A0AAN9XTA3</accession>
<dbReference type="CDD" id="cd00693">
    <property type="entry name" value="secretory_peroxidase"/>
    <property type="match status" value="1"/>
</dbReference>
<dbReference type="InterPro" id="IPR010255">
    <property type="entry name" value="Haem_peroxidase_sf"/>
</dbReference>
<feature type="disulfide bond" evidence="15">
    <location>
        <begin position="121"/>
        <end position="126"/>
    </location>
</feature>
<feature type="chain" id="PRO_5042669084" description="Peroxidase" evidence="16">
    <location>
        <begin position="30"/>
        <end position="384"/>
    </location>
</feature>
<dbReference type="PROSITE" id="PS00435">
    <property type="entry name" value="PEROXIDASE_1"/>
    <property type="match status" value="1"/>
</dbReference>
<dbReference type="Pfam" id="PF00141">
    <property type="entry name" value="peroxidase"/>
    <property type="match status" value="1"/>
</dbReference>
<feature type="binding site" evidence="13">
    <location>
        <position position="129"/>
    </location>
    <ligand>
        <name>Ca(2+)</name>
        <dbReference type="ChEBI" id="CHEBI:29108"/>
        <label>1</label>
    </ligand>
</feature>
<dbReference type="EC" id="1.11.1.7" evidence="4 16"/>
<evidence type="ECO:0000256" key="15">
    <source>
        <dbReference type="PIRSR" id="PIRSR600823-5"/>
    </source>
</evidence>
<dbReference type="EMBL" id="JAYMYS010000002">
    <property type="protein sequence ID" value="KAK7407230.1"/>
    <property type="molecule type" value="Genomic_DNA"/>
</dbReference>
<evidence type="ECO:0000313" key="18">
    <source>
        <dbReference type="EMBL" id="KAK7407230.1"/>
    </source>
</evidence>
<dbReference type="GO" id="GO:0020037">
    <property type="term" value="F:heme binding"/>
    <property type="evidence" value="ECO:0007669"/>
    <property type="project" value="UniProtKB-UniRule"/>
</dbReference>
<dbReference type="PRINTS" id="PR00461">
    <property type="entry name" value="PLPEROXIDASE"/>
</dbReference>
<comment type="cofactor">
    <cofactor evidence="13 16">
        <name>heme b</name>
        <dbReference type="ChEBI" id="CHEBI:60344"/>
    </cofactor>
    <text evidence="13 16">Binds 1 heme b (iron(II)-protoporphyrin IX) group per subunit.</text>
</comment>
<protein>
    <recommendedName>
        <fullName evidence="4 16">Peroxidase</fullName>
        <ecNumber evidence="4 16">1.11.1.7</ecNumber>
    </recommendedName>
</protein>
<dbReference type="PRINTS" id="PR00458">
    <property type="entry name" value="PEROXIDASE"/>
</dbReference>
<comment type="similarity">
    <text evidence="3">Belongs to the peroxidase family. Ascorbate peroxidase subfamily.</text>
</comment>
<feature type="domain" description="Plant heme peroxidase family profile" evidence="17">
    <location>
        <begin position="78"/>
        <end position="384"/>
    </location>
</feature>
<evidence type="ECO:0000256" key="10">
    <source>
        <dbReference type="ARBA" id="ARBA00023157"/>
    </source>
</evidence>
<evidence type="ECO:0000256" key="3">
    <source>
        <dbReference type="ARBA" id="ARBA00006873"/>
    </source>
</evidence>
<keyword evidence="16" id="KW-0376">Hydrogen peroxide</keyword>
<keyword evidence="9 13" id="KW-0408">Iron</keyword>